<dbReference type="AlphaFoldDB" id="A0A380HHU6"/>
<dbReference type="CDD" id="cd02219">
    <property type="entry name" value="cupin_YjlB-like"/>
    <property type="match status" value="1"/>
</dbReference>
<protein>
    <submittedName>
        <fullName evidence="2">Uncharacterized protein containing double-stranded beta helix domain</fullName>
    </submittedName>
</protein>
<dbReference type="Proteomes" id="UP000254707">
    <property type="component" value="Unassembled WGS sequence"/>
</dbReference>
<dbReference type="Pfam" id="PF07883">
    <property type="entry name" value="Cupin_2"/>
    <property type="match status" value="1"/>
</dbReference>
<feature type="domain" description="Cupin type-2" evidence="1">
    <location>
        <begin position="56"/>
        <end position="114"/>
    </location>
</feature>
<evidence type="ECO:0000313" key="3">
    <source>
        <dbReference type="Proteomes" id="UP000254707"/>
    </source>
</evidence>
<dbReference type="InterPro" id="IPR047121">
    <property type="entry name" value="YjiB-like"/>
</dbReference>
<accession>A0A380HHU6</accession>
<dbReference type="PANTHER" id="PTHR36448">
    <property type="entry name" value="BLR7373 PROTEIN"/>
    <property type="match status" value="1"/>
</dbReference>
<dbReference type="RefSeq" id="WP_181877796.1">
    <property type="nucleotide sequence ID" value="NZ_JBFSYL010000002.1"/>
</dbReference>
<reference evidence="2 3" key="1">
    <citation type="submission" date="2018-06" db="EMBL/GenBank/DDBJ databases">
        <authorList>
            <consortium name="Pathogen Informatics"/>
            <person name="Doyle S."/>
        </authorList>
    </citation>
    <scope>NUCLEOTIDE SEQUENCE [LARGE SCALE GENOMIC DNA]</scope>
    <source>
        <strain evidence="2 3">NCTC7688</strain>
    </source>
</reference>
<sequence length="168" mass="18452">MKPMSDITVSTLCFIDDGTIPNNPTLPVLIYHHVLGSHEHLEKTITSNQWGNTWTGGVFSYHHYHSNAHETLLAIRGEANLLIGGRNGSTINVTAGDVLILPAGTGHKLLNASHDFIVMGAYPNGQSFDICTGDKNNRTQDIMNIENVPLPETDPLWGEQGPLLLHWH</sequence>
<dbReference type="Gene3D" id="2.60.120.10">
    <property type="entry name" value="Jelly Rolls"/>
    <property type="match status" value="1"/>
</dbReference>
<dbReference type="EMBL" id="UHED01000001">
    <property type="protein sequence ID" value="SUM81893.1"/>
    <property type="molecule type" value="Genomic_DNA"/>
</dbReference>
<name>A0A380HHU6_STASA</name>
<evidence type="ECO:0000313" key="2">
    <source>
        <dbReference type="EMBL" id="SUM81893.1"/>
    </source>
</evidence>
<dbReference type="InterPro" id="IPR014710">
    <property type="entry name" value="RmlC-like_jellyroll"/>
</dbReference>
<dbReference type="PIRSF" id="PIRSF019307">
    <property type="entry name" value="UCP019307"/>
    <property type="match status" value="1"/>
</dbReference>
<dbReference type="PANTHER" id="PTHR36448:SF2">
    <property type="entry name" value="CUPIN TYPE-1 DOMAIN-CONTAINING PROTEIN"/>
    <property type="match status" value="1"/>
</dbReference>
<organism evidence="2 3">
    <name type="scientific">Staphylococcus saprophyticus</name>
    <dbReference type="NCBI Taxonomy" id="29385"/>
    <lineage>
        <taxon>Bacteria</taxon>
        <taxon>Bacillati</taxon>
        <taxon>Bacillota</taxon>
        <taxon>Bacilli</taxon>
        <taxon>Bacillales</taxon>
        <taxon>Staphylococcaceae</taxon>
        <taxon>Staphylococcus</taxon>
    </lineage>
</organism>
<dbReference type="InterPro" id="IPR013096">
    <property type="entry name" value="Cupin_2"/>
</dbReference>
<proteinExistence type="predicted"/>
<dbReference type="InterPro" id="IPR011051">
    <property type="entry name" value="RmlC_Cupin_sf"/>
</dbReference>
<dbReference type="SUPFAM" id="SSF51182">
    <property type="entry name" value="RmlC-like cupins"/>
    <property type="match status" value="1"/>
</dbReference>
<gene>
    <name evidence="2" type="ORF">NCTC7688_00387</name>
</gene>
<dbReference type="InterPro" id="IPR014500">
    <property type="entry name" value="UCP019307_cupin"/>
</dbReference>
<evidence type="ECO:0000259" key="1">
    <source>
        <dbReference type="Pfam" id="PF07883"/>
    </source>
</evidence>